<protein>
    <submittedName>
        <fullName evidence="8">Sigma-70 family RNA polymerase sigma factor</fullName>
    </submittedName>
</protein>
<comment type="caution">
    <text evidence="8">The sequence shown here is derived from an EMBL/GenBank/DDBJ whole genome shotgun (WGS) entry which is preliminary data.</text>
</comment>
<dbReference type="InterPro" id="IPR013249">
    <property type="entry name" value="RNA_pol_sigma70_r4_t2"/>
</dbReference>
<evidence type="ECO:0000256" key="4">
    <source>
        <dbReference type="ARBA" id="ARBA00023163"/>
    </source>
</evidence>
<evidence type="ECO:0000256" key="2">
    <source>
        <dbReference type="ARBA" id="ARBA00023082"/>
    </source>
</evidence>
<dbReference type="InterPro" id="IPR039425">
    <property type="entry name" value="RNA_pol_sigma-70-like"/>
</dbReference>
<dbReference type="RefSeq" id="WP_218632410.1">
    <property type="nucleotide sequence ID" value="NZ_JAHVAH010000001.1"/>
</dbReference>
<gene>
    <name evidence="8" type="ORF">KTQ36_03780</name>
</gene>
<dbReference type="CDD" id="cd06171">
    <property type="entry name" value="Sigma70_r4"/>
    <property type="match status" value="1"/>
</dbReference>
<keyword evidence="3" id="KW-0238">DNA-binding</keyword>
<evidence type="ECO:0000259" key="7">
    <source>
        <dbReference type="Pfam" id="PF08281"/>
    </source>
</evidence>
<feature type="region of interest" description="Disordered" evidence="5">
    <location>
        <begin position="89"/>
        <end position="115"/>
    </location>
</feature>
<organism evidence="8 9">
    <name type="scientific">Sphingomicrobium clamense</name>
    <dbReference type="NCBI Taxonomy" id="2851013"/>
    <lineage>
        <taxon>Bacteria</taxon>
        <taxon>Pseudomonadati</taxon>
        <taxon>Pseudomonadota</taxon>
        <taxon>Alphaproteobacteria</taxon>
        <taxon>Sphingomonadales</taxon>
        <taxon>Sphingomonadaceae</taxon>
        <taxon>Sphingomicrobium</taxon>
    </lineage>
</organism>
<sequence>MSQPARLLDDWLVTATLDGDRKAARQLVEAHHRPMMAHALRLTGNHADAEDAVQGAWREIFARLDRLKDPRAFRAWAYRIVTGKAGRMMRREMADRRRDEKLPEPDAPRAPDTAAEHGELREAIAALPPGQRAAIALFYLEGFSVAEVAAALDIPVGTAKTRLMHARQKLREQFEGENT</sequence>
<dbReference type="Pfam" id="PF08281">
    <property type="entry name" value="Sigma70_r4_2"/>
    <property type="match status" value="1"/>
</dbReference>
<evidence type="ECO:0000259" key="6">
    <source>
        <dbReference type="Pfam" id="PF04542"/>
    </source>
</evidence>
<accession>A0ABS6V5R1</accession>
<dbReference type="Pfam" id="PF04542">
    <property type="entry name" value="Sigma70_r2"/>
    <property type="match status" value="1"/>
</dbReference>
<evidence type="ECO:0000313" key="8">
    <source>
        <dbReference type="EMBL" id="MBW0144413.1"/>
    </source>
</evidence>
<name>A0ABS6V5R1_9SPHN</name>
<dbReference type="InterPro" id="IPR007627">
    <property type="entry name" value="RNA_pol_sigma70_r2"/>
</dbReference>
<keyword evidence="1" id="KW-0805">Transcription regulation</keyword>
<dbReference type="EMBL" id="JAHVAH010000001">
    <property type="protein sequence ID" value="MBW0144413.1"/>
    <property type="molecule type" value="Genomic_DNA"/>
</dbReference>
<dbReference type="PANTHER" id="PTHR43133:SF8">
    <property type="entry name" value="RNA POLYMERASE SIGMA FACTOR HI_1459-RELATED"/>
    <property type="match status" value="1"/>
</dbReference>
<keyword evidence="9" id="KW-1185">Reference proteome</keyword>
<dbReference type="InterPro" id="IPR014284">
    <property type="entry name" value="RNA_pol_sigma-70_dom"/>
</dbReference>
<dbReference type="Proteomes" id="UP000698028">
    <property type="component" value="Unassembled WGS sequence"/>
</dbReference>
<keyword evidence="4" id="KW-0804">Transcription</keyword>
<evidence type="ECO:0000256" key="3">
    <source>
        <dbReference type="ARBA" id="ARBA00023125"/>
    </source>
</evidence>
<evidence type="ECO:0000256" key="5">
    <source>
        <dbReference type="SAM" id="MobiDB-lite"/>
    </source>
</evidence>
<reference evidence="8 9" key="1">
    <citation type="submission" date="2021-07" db="EMBL/GenBank/DDBJ databases">
        <title>The draft genome sequence of Sphingomicrobium sp. B8.</title>
        <authorList>
            <person name="Mu L."/>
        </authorList>
    </citation>
    <scope>NUCLEOTIDE SEQUENCE [LARGE SCALE GENOMIC DNA]</scope>
    <source>
        <strain evidence="8 9">B8</strain>
    </source>
</reference>
<evidence type="ECO:0000313" key="9">
    <source>
        <dbReference type="Proteomes" id="UP000698028"/>
    </source>
</evidence>
<feature type="domain" description="RNA polymerase sigma-70 region 2" evidence="6">
    <location>
        <begin position="27"/>
        <end position="92"/>
    </location>
</feature>
<evidence type="ECO:0000256" key="1">
    <source>
        <dbReference type="ARBA" id="ARBA00023015"/>
    </source>
</evidence>
<feature type="domain" description="RNA polymerase sigma factor 70 region 4 type 2" evidence="7">
    <location>
        <begin position="118"/>
        <end position="170"/>
    </location>
</feature>
<proteinExistence type="predicted"/>
<dbReference type="NCBIfam" id="TIGR02937">
    <property type="entry name" value="sigma70-ECF"/>
    <property type="match status" value="1"/>
</dbReference>
<dbReference type="PANTHER" id="PTHR43133">
    <property type="entry name" value="RNA POLYMERASE ECF-TYPE SIGMA FACTO"/>
    <property type="match status" value="1"/>
</dbReference>
<keyword evidence="2" id="KW-0731">Sigma factor</keyword>